<feature type="region of interest" description="Disordered" evidence="6">
    <location>
        <begin position="165"/>
        <end position="206"/>
    </location>
</feature>
<keyword evidence="4" id="KW-0238">DNA-binding</keyword>
<sequence length="253" mass="27319">MSDTVGAVATEEFEVFFARSFPGMLARALLLCGHRQDAEDAVQEAYAEAFRRWDRIAGYEAPDAWVYRVVRQRLWAAGRRGARTRTGALDDLPHPVVAGVEQTAHARAVLDALALLPRRQRTVLVLHCLHGMSQDAVAQELGLSRGGVAASLFKARRTLEKVLDMRGREADRPSGRAEELVSPGAARSRGLGAPLPPERQDGDRTARALRAAEAWLRGAVAADAETMARVRAAVTAVTAAAPEDVPDGGDARR</sequence>
<dbReference type="SUPFAM" id="SSF88946">
    <property type="entry name" value="Sigma2 domain of RNA polymerase sigma factors"/>
    <property type="match status" value="1"/>
</dbReference>
<gene>
    <name evidence="9" type="ORF">GCM10010405_44970</name>
</gene>
<dbReference type="Pfam" id="PF08281">
    <property type="entry name" value="Sigma70_r4_2"/>
    <property type="match status" value="1"/>
</dbReference>
<dbReference type="InterPro" id="IPR036388">
    <property type="entry name" value="WH-like_DNA-bd_sf"/>
</dbReference>
<dbReference type="EMBL" id="BAAASZ010000031">
    <property type="protein sequence ID" value="GAA2455940.1"/>
    <property type="molecule type" value="Genomic_DNA"/>
</dbReference>
<feature type="domain" description="RNA polymerase sigma factor 70 region 4 type 2" evidence="8">
    <location>
        <begin position="107"/>
        <end position="159"/>
    </location>
</feature>
<accession>A0ABP5XN24</accession>
<keyword evidence="10" id="KW-1185">Reference proteome</keyword>
<name>A0ABP5XN24_9ACTN</name>
<dbReference type="InterPro" id="IPR013249">
    <property type="entry name" value="RNA_pol_sigma70_r4_t2"/>
</dbReference>
<dbReference type="SUPFAM" id="SSF88659">
    <property type="entry name" value="Sigma3 and sigma4 domains of RNA polymerase sigma factors"/>
    <property type="match status" value="1"/>
</dbReference>
<reference evidence="10" key="1">
    <citation type="journal article" date="2019" name="Int. J. Syst. Evol. Microbiol.">
        <title>The Global Catalogue of Microorganisms (GCM) 10K type strain sequencing project: providing services to taxonomists for standard genome sequencing and annotation.</title>
        <authorList>
            <consortium name="The Broad Institute Genomics Platform"/>
            <consortium name="The Broad Institute Genome Sequencing Center for Infectious Disease"/>
            <person name="Wu L."/>
            <person name="Ma J."/>
        </authorList>
    </citation>
    <scope>NUCLEOTIDE SEQUENCE [LARGE SCALE GENOMIC DNA]</scope>
    <source>
        <strain evidence="10">JCM 6305</strain>
    </source>
</reference>
<evidence type="ECO:0000259" key="7">
    <source>
        <dbReference type="Pfam" id="PF04542"/>
    </source>
</evidence>
<comment type="caution">
    <text evidence="9">The sequence shown here is derived from an EMBL/GenBank/DDBJ whole genome shotgun (WGS) entry which is preliminary data.</text>
</comment>
<comment type="similarity">
    <text evidence="1">Belongs to the sigma-70 factor family. ECF subfamily.</text>
</comment>
<evidence type="ECO:0000256" key="1">
    <source>
        <dbReference type="ARBA" id="ARBA00010641"/>
    </source>
</evidence>
<protein>
    <submittedName>
        <fullName evidence="9">Uncharacterized protein</fullName>
    </submittedName>
</protein>
<dbReference type="NCBIfam" id="TIGR02937">
    <property type="entry name" value="sigma70-ECF"/>
    <property type="match status" value="1"/>
</dbReference>
<feature type="compositionally biased region" description="Basic and acidic residues" evidence="6">
    <location>
        <begin position="165"/>
        <end position="179"/>
    </location>
</feature>
<dbReference type="PANTHER" id="PTHR43133">
    <property type="entry name" value="RNA POLYMERASE ECF-TYPE SIGMA FACTO"/>
    <property type="match status" value="1"/>
</dbReference>
<dbReference type="InterPro" id="IPR013325">
    <property type="entry name" value="RNA_pol_sigma_r2"/>
</dbReference>
<evidence type="ECO:0000256" key="5">
    <source>
        <dbReference type="ARBA" id="ARBA00023163"/>
    </source>
</evidence>
<keyword evidence="3" id="KW-0731">Sigma factor</keyword>
<evidence type="ECO:0000256" key="2">
    <source>
        <dbReference type="ARBA" id="ARBA00023015"/>
    </source>
</evidence>
<dbReference type="RefSeq" id="WP_344326403.1">
    <property type="nucleotide sequence ID" value="NZ_BAAASZ010000031.1"/>
</dbReference>
<feature type="domain" description="RNA polymerase sigma-70 region 2" evidence="7">
    <location>
        <begin position="26"/>
        <end position="79"/>
    </location>
</feature>
<dbReference type="CDD" id="cd06171">
    <property type="entry name" value="Sigma70_r4"/>
    <property type="match status" value="1"/>
</dbReference>
<dbReference type="Gene3D" id="1.10.1740.10">
    <property type="match status" value="1"/>
</dbReference>
<evidence type="ECO:0000256" key="6">
    <source>
        <dbReference type="SAM" id="MobiDB-lite"/>
    </source>
</evidence>
<evidence type="ECO:0000313" key="10">
    <source>
        <dbReference type="Proteomes" id="UP001501638"/>
    </source>
</evidence>
<organism evidence="9 10">
    <name type="scientific">Streptomyces macrosporus</name>
    <dbReference type="NCBI Taxonomy" id="44032"/>
    <lineage>
        <taxon>Bacteria</taxon>
        <taxon>Bacillati</taxon>
        <taxon>Actinomycetota</taxon>
        <taxon>Actinomycetes</taxon>
        <taxon>Kitasatosporales</taxon>
        <taxon>Streptomycetaceae</taxon>
        <taxon>Streptomyces</taxon>
    </lineage>
</organism>
<dbReference type="PANTHER" id="PTHR43133:SF50">
    <property type="entry name" value="ECF RNA POLYMERASE SIGMA FACTOR SIGM"/>
    <property type="match status" value="1"/>
</dbReference>
<dbReference type="Proteomes" id="UP001501638">
    <property type="component" value="Unassembled WGS sequence"/>
</dbReference>
<dbReference type="InterPro" id="IPR039425">
    <property type="entry name" value="RNA_pol_sigma-70-like"/>
</dbReference>
<dbReference type="InterPro" id="IPR014284">
    <property type="entry name" value="RNA_pol_sigma-70_dom"/>
</dbReference>
<evidence type="ECO:0000313" key="9">
    <source>
        <dbReference type="EMBL" id="GAA2455940.1"/>
    </source>
</evidence>
<evidence type="ECO:0000256" key="4">
    <source>
        <dbReference type="ARBA" id="ARBA00023125"/>
    </source>
</evidence>
<proteinExistence type="inferred from homology"/>
<evidence type="ECO:0000259" key="8">
    <source>
        <dbReference type="Pfam" id="PF08281"/>
    </source>
</evidence>
<evidence type="ECO:0000256" key="3">
    <source>
        <dbReference type="ARBA" id="ARBA00023082"/>
    </source>
</evidence>
<dbReference type="Gene3D" id="1.10.10.10">
    <property type="entry name" value="Winged helix-like DNA-binding domain superfamily/Winged helix DNA-binding domain"/>
    <property type="match status" value="1"/>
</dbReference>
<dbReference type="Pfam" id="PF04542">
    <property type="entry name" value="Sigma70_r2"/>
    <property type="match status" value="1"/>
</dbReference>
<keyword evidence="5" id="KW-0804">Transcription</keyword>
<dbReference type="InterPro" id="IPR007627">
    <property type="entry name" value="RNA_pol_sigma70_r2"/>
</dbReference>
<keyword evidence="2" id="KW-0805">Transcription regulation</keyword>
<dbReference type="InterPro" id="IPR013324">
    <property type="entry name" value="RNA_pol_sigma_r3/r4-like"/>
</dbReference>